<dbReference type="GO" id="GO:0006044">
    <property type="term" value="P:N-acetylglucosamine metabolic process"/>
    <property type="evidence" value="ECO:0007669"/>
    <property type="project" value="TreeGrafter"/>
</dbReference>
<dbReference type="AlphaFoldDB" id="A0A6C0I1Z2"/>
<name>A0A6C0I1Z2_9ZZZZ</name>
<evidence type="ECO:0000313" key="1">
    <source>
        <dbReference type="EMBL" id="QHT87018.1"/>
    </source>
</evidence>
<dbReference type="PANTHER" id="PTHR12224">
    <property type="entry name" value="BETA-1,4-MANNOSYL-GLYCOPROTEIN BETA-1,4-N-ACETYLGLUCOSAMINYL-TRANSFERASE"/>
    <property type="match status" value="1"/>
</dbReference>
<accession>A0A6C0I1Z2</accession>
<dbReference type="GO" id="GO:0003830">
    <property type="term" value="F:beta-1,4-mannosylglycoprotein 4-beta-N-acetylglucosaminyltransferase activity"/>
    <property type="evidence" value="ECO:0007669"/>
    <property type="project" value="InterPro"/>
</dbReference>
<proteinExistence type="predicted"/>
<dbReference type="EMBL" id="MN740079">
    <property type="protein sequence ID" value="QHT87018.1"/>
    <property type="molecule type" value="Genomic_DNA"/>
</dbReference>
<dbReference type="InterPro" id="IPR006813">
    <property type="entry name" value="Glyco_trans_17"/>
</dbReference>
<dbReference type="PANTHER" id="PTHR12224:SF0">
    <property type="entry name" value="BETA-1,4-MANNOSYL-GLYCOPROTEIN 4-BETA-N-ACETYLGLUCOSAMINYLTRANSFERASE"/>
    <property type="match status" value="1"/>
</dbReference>
<protein>
    <submittedName>
        <fullName evidence="1">Uncharacterized protein</fullName>
    </submittedName>
</protein>
<reference evidence="1" key="1">
    <citation type="journal article" date="2020" name="Nature">
        <title>Giant virus diversity and host interactions through global metagenomics.</title>
        <authorList>
            <person name="Schulz F."/>
            <person name="Roux S."/>
            <person name="Paez-Espino D."/>
            <person name="Jungbluth S."/>
            <person name="Walsh D.A."/>
            <person name="Denef V.J."/>
            <person name="McMahon K.D."/>
            <person name="Konstantinidis K.T."/>
            <person name="Eloe-Fadrosh E.A."/>
            <person name="Kyrpides N.C."/>
            <person name="Woyke T."/>
        </authorList>
    </citation>
    <scope>NUCLEOTIDE SEQUENCE</scope>
    <source>
        <strain evidence="1">GVMAG-M-3300023184-18</strain>
    </source>
</reference>
<dbReference type="Pfam" id="PF04724">
    <property type="entry name" value="Glyco_transf_17"/>
    <property type="match status" value="1"/>
</dbReference>
<dbReference type="GO" id="GO:0016020">
    <property type="term" value="C:membrane"/>
    <property type="evidence" value="ECO:0007669"/>
    <property type="project" value="InterPro"/>
</dbReference>
<organism evidence="1">
    <name type="scientific">viral metagenome</name>
    <dbReference type="NCBI Taxonomy" id="1070528"/>
    <lineage>
        <taxon>unclassified sequences</taxon>
        <taxon>metagenomes</taxon>
        <taxon>organismal metagenomes</taxon>
    </lineage>
</organism>
<sequence length="268" mass="32148">MKIIDCFIFYNELDLLTYRLNLLNDIVDYFVIVEATRTFVGKEKPLFFNENKHLFEIFNSKIIHIIVDDFPYKYSNININKDDVWKNEYFQRNAISRGINSIKDLSQNDVIIISDSDEIPDPRTLYEIKRGNIVVSNNTLEMDLYYYNLNTRFERKWPLCKIISYEKYNELNINCNDIRIGNNWSKILNGGWHLSYFGDKFFIQNKIQNFSHQELNNSNYTDLEKIQSRINNSNDAFDRNDMIIDKLKIEDNTYLPVDYNIFLNKYYS</sequence>